<keyword evidence="2" id="KW-1185">Reference proteome</keyword>
<evidence type="ECO:0000313" key="1">
    <source>
        <dbReference type="EMBL" id="MFD1630620.1"/>
    </source>
</evidence>
<dbReference type="Proteomes" id="UP001597118">
    <property type="component" value="Unassembled WGS sequence"/>
</dbReference>
<gene>
    <name evidence="1" type="ORF">ACFSAH_12075</name>
</gene>
<proteinExistence type="predicted"/>
<accession>A0ABW4IEG7</accession>
<organism evidence="1 2">
    <name type="scientific">Pseudopedobacter beijingensis</name>
    <dbReference type="NCBI Taxonomy" id="1207056"/>
    <lineage>
        <taxon>Bacteria</taxon>
        <taxon>Pseudomonadati</taxon>
        <taxon>Bacteroidota</taxon>
        <taxon>Sphingobacteriia</taxon>
        <taxon>Sphingobacteriales</taxon>
        <taxon>Sphingobacteriaceae</taxon>
        <taxon>Pseudopedobacter</taxon>
    </lineage>
</organism>
<dbReference type="RefSeq" id="WP_379662995.1">
    <property type="nucleotide sequence ID" value="NZ_JBHUDG010000018.1"/>
</dbReference>
<name>A0ABW4IEG7_9SPHI</name>
<protein>
    <submittedName>
        <fullName evidence="1">Outer membrane beta-barrel protein</fullName>
    </submittedName>
</protein>
<evidence type="ECO:0000313" key="2">
    <source>
        <dbReference type="Proteomes" id="UP001597118"/>
    </source>
</evidence>
<comment type="caution">
    <text evidence="1">The sequence shown here is derived from an EMBL/GenBank/DDBJ whole genome shotgun (WGS) entry which is preliminary data.</text>
</comment>
<reference evidence="2" key="1">
    <citation type="journal article" date="2019" name="Int. J. Syst. Evol. Microbiol.">
        <title>The Global Catalogue of Microorganisms (GCM) 10K type strain sequencing project: providing services to taxonomists for standard genome sequencing and annotation.</title>
        <authorList>
            <consortium name="The Broad Institute Genomics Platform"/>
            <consortium name="The Broad Institute Genome Sequencing Center for Infectious Disease"/>
            <person name="Wu L."/>
            <person name="Ma J."/>
        </authorList>
    </citation>
    <scope>NUCLEOTIDE SEQUENCE [LARGE SCALE GENOMIC DNA]</scope>
    <source>
        <strain evidence="2">CCUG 53762</strain>
    </source>
</reference>
<sequence length="206" mass="23120">MKNRLKVIGLFTLLCVYLLDVKSQDLYQKHEVRINFSDAIPLTIGDAFVEGFSSGFAASIAGYSKKSFNEKNSGMWGLGYKYHINNRFNVGVDIGLLTASKDTELSKNNDTYTVHRKTNFFLVMPTIHYNYLNKEIIQLYGNLGTGLLSYSVKENKDDGTNYSDNYTSFAFQLNPIGIRVGKQFAGYAELGFGFKGIINIGASYKF</sequence>
<dbReference type="EMBL" id="JBHUDG010000018">
    <property type="protein sequence ID" value="MFD1630620.1"/>
    <property type="molecule type" value="Genomic_DNA"/>
</dbReference>
<dbReference type="SUPFAM" id="SSF56925">
    <property type="entry name" value="OMPA-like"/>
    <property type="match status" value="1"/>
</dbReference>
<dbReference type="InterPro" id="IPR011250">
    <property type="entry name" value="OMP/PagP_B-barrel"/>
</dbReference>